<protein>
    <submittedName>
        <fullName evidence="3">Uncharacterized protein</fullName>
    </submittedName>
</protein>
<dbReference type="Proteomes" id="UP000235392">
    <property type="component" value="Unassembled WGS sequence"/>
</dbReference>
<proteinExistence type="predicted"/>
<keyword evidence="2" id="KW-0732">Signal</keyword>
<dbReference type="EMBL" id="PGCI01000061">
    <property type="protein sequence ID" value="PLW44068.1"/>
    <property type="molecule type" value="Genomic_DNA"/>
</dbReference>
<evidence type="ECO:0000256" key="1">
    <source>
        <dbReference type="SAM" id="MobiDB-lite"/>
    </source>
</evidence>
<evidence type="ECO:0000313" key="3">
    <source>
        <dbReference type="EMBL" id="PLW44068.1"/>
    </source>
</evidence>
<accession>A0A2N5V237</accession>
<sequence>MRLMRIAATFYLLHCYSIPAHSRPLPSIPDLVKRSQEFVYGGDARRGLEIEEVETNNSHYSAGVEDLKDESSVTNSSWHIAENKPKKNTLQKAFYKEDCKDLHAESVSSSSSHSVGFEGLKDRYSYSHYPWHSEVEENSPPKSTLQEAFYMEDCKDLKDKFLCFSSSYSGGAEEFKDGSSVSTSHHHVGVAEKYNHQKNKLQQAFYKEDCKDIQAESIPSASSYSLEVEGSNDGLSASTSAQQVGIEENSPKRNTLQQASYKRGHQDSEAGSIYFSACNSWGVEGFKDRSSFSYSPQHLEVVGNTPKRNSLQEAFYKEDYQDLESEFDSSKHCLLLEIMTQKNDYSAGSLEEEFLNIHNFLKKSSQSSKKKFWIFMEKYQDIARIKCLELIHSISGERDDYYISFLQVLDEYKKRILYKSILHRPVIPFYKDNRTMEEDYNILSDWILHCSSSEEKEMAWNMLEHGAKIFYQ</sequence>
<feature type="region of interest" description="Disordered" evidence="1">
    <location>
        <begin position="224"/>
        <end position="263"/>
    </location>
</feature>
<dbReference type="AlphaFoldDB" id="A0A2N5V237"/>
<feature type="chain" id="PRO_5014633168" evidence="2">
    <location>
        <begin position="23"/>
        <end position="472"/>
    </location>
</feature>
<gene>
    <name evidence="3" type="ORF">PCASD_04846</name>
</gene>
<feature type="signal peptide" evidence="2">
    <location>
        <begin position="1"/>
        <end position="22"/>
    </location>
</feature>
<comment type="caution">
    <text evidence="3">The sequence shown here is derived from an EMBL/GenBank/DDBJ whole genome shotgun (WGS) entry which is preliminary data.</text>
</comment>
<reference evidence="3 4" key="1">
    <citation type="submission" date="2017-11" db="EMBL/GenBank/DDBJ databases">
        <title>De novo assembly and phasing of dikaryotic genomes from two isolates of Puccinia coronata f. sp. avenae, the causal agent of oat crown rust.</title>
        <authorList>
            <person name="Miller M.E."/>
            <person name="Zhang Y."/>
            <person name="Omidvar V."/>
            <person name="Sperschneider J."/>
            <person name="Schwessinger B."/>
            <person name="Raley C."/>
            <person name="Palmer J.M."/>
            <person name="Garnica D."/>
            <person name="Upadhyaya N."/>
            <person name="Rathjen J."/>
            <person name="Taylor J.M."/>
            <person name="Park R.F."/>
            <person name="Dodds P.N."/>
            <person name="Hirsch C.D."/>
            <person name="Kianian S.F."/>
            <person name="Figueroa M."/>
        </authorList>
    </citation>
    <scope>NUCLEOTIDE SEQUENCE [LARGE SCALE GENOMIC DNA]</scope>
    <source>
        <strain evidence="3">12SD80</strain>
    </source>
</reference>
<evidence type="ECO:0000313" key="4">
    <source>
        <dbReference type="Proteomes" id="UP000235392"/>
    </source>
</evidence>
<organism evidence="3 4">
    <name type="scientific">Puccinia coronata f. sp. avenae</name>
    <dbReference type="NCBI Taxonomy" id="200324"/>
    <lineage>
        <taxon>Eukaryota</taxon>
        <taxon>Fungi</taxon>
        <taxon>Dikarya</taxon>
        <taxon>Basidiomycota</taxon>
        <taxon>Pucciniomycotina</taxon>
        <taxon>Pucciniomycetes</taxon>
        <taxon>Pucciniales</taxon>
        <taxon>Pucciniaceae</taxon>
        <taxon>Puccinia</taxon>
    </lineage>
</organism>
<feature type="compositionally biased region" description="Polar residues" evidence="1">
    <location>
        <begin position="233"/>
        <end position="243"/>
    </location>
</feature>
<evidence type="ECO:0000256" key="2">
    <source>
        <dbReference type="SAM" id="SignalP"/>
    </source>
</evidence>
<name>A0A2N5V237_9BASI</name>